<dbReference type="Proteomes" id="UP000002700">
    <property type="component" value="Chromosome I"/>
</dbReference>
<reference evidence="1 2" key="1">
    <citation type="submission" date="2005-09" db="EMBL/GenBank/DDBJ databases">
        <authorList>
            <person name="Woods D.E."/>
            <person name="Nierman W.C."/>
        </authorList>
    </citation>
    <scope>NUCLEOTIDE SEQUENCE [LARGE SCALE GENOMIC DNA]</scope>
    <source>
        <strain evidence="1 2">1710b</strain>
    </source>
</reference>
<protein>
    <submittedName>
        <fullName evidence="1">Uncharacterized protein</fullName>
    </submittedName>
</protein>
<gene>
    <name evidence="1" type="ordered locus">BURPS1710b_0901</name>
</gene>
<organism evidence="1 2">
    <name type="scientific">Burkholderia pseudomallei (strain 1710b)</name>
    <dbReference type="NCBI Taxonomy" id="320372"/>
    <lineage>
        <taxon>Bacteria</taxon>
        <taxon>Pseudomonadati</taxon>
        <taxon>Pseudomonadota</taxon>
        <taxon>Betaproteobacteria</taxon>
        <taxon>Burkholderiales</taxon>
        <taxon>Burkholderiaceae</taxon>
        <taxon>Burkholderia</taxon>
        <taxon>pseudomallei group</taxon>
    </lineage>
</organism>
<proteinExistence type="predicted"/>
<name>Q3JVT9_BURP1</name>
<sequence length="489" mass="55193">MPSTDARCVLKMAPIPHMSFLSREWIRWRGPRSCARRGDVRVDQPVDVRADRADVGEVIGIRLPDVMRLLDQHRMLAVQADRRERHDEPVIVVAVDDRAAAVAARIAVDDQLIELFLGAHAELVEFAAEIRDAVRFLVADMLDVVERARAFGERRAAGERGHRVRRERAVEILRADRCAAPDADAVAGQLVDQRAGIGQIADHRAAAELFLEEAVERDVRRERAAQREDRGRARRIGADRELGRLEAIAPRHEEAAKGRVVFDGDARVREIVDRRMHHRRRGDVIDHVDLEIALADRAEIEQAAQELRALLARHFGVLAERARRAHADRQPRLGADRFAFDVQPAQRGDHLRLRAHAERIAVLRDEPGVRQVAGDAHQQAQHDAGVARVEDDLAIDVHHVDALDDRRVALARERRAEPLAVVLHRVRVEARRDVADRADAGRERRGEERARRRALRRGKIDGAAERRGVLHFDERRLEAIAGGHGYSVS</sequence>
<evidence type="ECO:0000313" key="1">
    <source>
        <dbReference type="EMBL" id="ABA48210.1"/>
    </source>
</evidence>
<dbReference type="EMBL" id="CP000124">
    <property type="protein sequence ID" value="ABA48210.1"/>
    <property type="molecule type" value="Genomic_DNA"/>
</dbReference>
<dbReference type="AlphaFoldDB" id="Q3JVT9"/>
<dbReference type="KEGG" id="bpm:BURPS1710b_0901"/>
<accession>Q3JVT9</accession>
<evidence type="ECO:0000313" key="2">
    <source>
        <dbReference type="Proteomes" id="UP000002700"/>
    </source>
</evidence>
<dbReference type="HOGENOM" id="CLU_557445_0_0_4"/>
<dbReference type="EnsemblBacteria" id="ABA48210">
    <property type="protein sequence ID" value="ABA48210"/>
    <property type="gene ID" value="BURPS1710b_0901"/>
</dbReference>